<dbReference type="OrthoDB" id="4096362at2759"/>
<evidence type="ECO:0000256" key="2">
    <source>
        <dbReference type="ARBA" id="ARBA00008574"/>
    </source>
</evidence>
<dbReference type="GO" id="GO:0005783">
    <property type="term" value="C:endoplasmic reticulum"/>
    <property type="evidence" value="ECO:0007669"/>
    <property type="project" value="TreeGrafter"/>
</dbReference>
<dbReference type="AlphaFoldDB" id="A0A6P6BFJ6"/>
<comment type="domain">
    <text evidence="8">The DHHC domain is required for palmitoyltransferase activity.</text>
</comment>
<evidence type="ECO:0000256" key="7">
    <source>
        <dbReference type="ARBA" id="ARBA00023315"/>
    </source>
</evidence>
<accession>A0A6P6BFJ6</accession>
<dbReference type="KEGG" id="dzi:111317726"/>
<evidence type="ECO:0000259" key="9">
    <source>
        <dbReference type="Pfam" id="PF01529"/>
    </source>
</evidence>
<dbReference type="GeneID" id="111317726"/>
<sequence>MLRPVEKKFGGMFGNLGVCLKDNFYKIRGVIEEQWLQHVSHGNNEKGTRTYQVWPGNNVFFFHGRLVCGPDPRGLLLTSVSILVSSWIFTIYIGYDLPNTNSTLVVTICLILTIMVIVNLILVTAIDPGIIPRSTEQSSVTDFGTSNGTRRKKVTVNGVQVKLKYCRICRIFRPPRSCHCAICDNCVEKFDHHCPWIGQCIALRNYRFYLTFLITALVFFIYIFAFCCWRIHQRMLESGTGLFGMLKNCPETLALTLFSFAAFSFVGGLAIFHSYLIAINQTAYENFRCRYQGSPNPYDKGIISNIKKVLFAPLPPSRVDFRAEVMPRGNMEDEMPV</sequence>
<evidence type="ECO:0000313" key="10">
    <source>
        <dbReference type="Proteomes" id="UP000515121"/>
    </source>
</evidence>
<gene>
    <name evidence="11" type="primary">LOC111317726</name>
</gene>
<keyword evidence="6 8" id="KW-0472">Membrane</keyword>
<evidence type="ECO:0000313" key="11">
    <source>
        <dbReference type="RefSeq" id="XP_022775876.1"/>
    </source>
</evidence>
<organism evidence="10 11">
    <name type="scientific">Durio zibethinus</name>
    <name type="common">Durian</name>
    <dbReference type="NCBI Taxonomy" id="66656"/>
    <lineage>
        <taxon>Eukaryota</taxon>
        <taxon>Viridiplantae</taxon>
        <taxon>Streptophyta</taxon>
        <taxon>Embryophyta</taxon>
        <taxon>Tracheophyta</taxon>
        <taxon>Spermatophyta</taxon>
        <taxon>Magnoliopsida</taxon>
        <taxon>eudicotyledons</taxon>
        <taxon>Gunneridae</taxon>
        <taxon>Pentapetalae</taxon>
        <taxon>rosids</taxon>
        <taxon>malvids</taxon>
        <taxon>Malvales</taxon>
        <taxon>Malvaceae</taxon>
        <taxon>Helicteroideae</taxon>
        <taxon>Durio</taxon>
    </lineage>
</organism>
<comment type="subcellular location">
    <subcellularLocation>
        <location evidence="1">Endomembrane system</location>
        <topology evidence="1">Multi-pass membrane protein</topology>
    </subcellularLocation>
</comment>
<name>A0A6P6BFJ6_DURZI</name>
<protein>
    <recommendedName>
        <fullName evidence="8">S-acyltransferase</fullName>
        <ecNumber evidence="8">2.3.1.225</ecNumber>
    </recommendedName>
    <alternativeName>
        <fullName evidence="8">Palmitoyltransferase</fullName>
    </alternativeName>
</protein>
<dbReference type="GO" id="GO:0019706">
    <property type="term" value="F:protein-cysteine S-palmitoyltransferase activity"/>
    <property type="evidence" value="ECO:0007669"/>
    <property type="project" value="UniProtKB-EC"/>
</dbReference>
<evidence type="ECO:0000256" key="8">
    <source>
        <dbReference type="RuleBase" id="RU079119"/>
    </source>
</evidence>
<comment type="similarity">
    <text evidence="2 8">Belongs to the DHHC palmitoyltransferase family.</text>
</comment>
<feature type="transmembrane region" description="Helical" evidence="8">
    <location>
        <begin position="252"/>
        <end position="278"/>
    </location>
</feature>
<evidence type="ECO:0000256" key="3">
    <source>
        <dbReference type="ARBA" id="ARBA00022679"/>
    </source>
</evidence>
<dbReference type="PANTHER" id="PTHR22883">
    <property type="entry name" value="ZINC FINGER DHHC DOMAIN CONTAINING PROTEIN"/>
    <property type="match status" value="1"/>
</dbReference>
<keyword evidence="7 8" id="KW-0012">Acyltransferase</keyword>
<dbReference type="PROSITE" id="PS50216">
    <property type="entry name" value="DHHC"/>
    <property type="match status" value="1"/>
</dbReference>
<dbReference type="Pfam" id="PF01529">
    <property type="entry name" value="DHHC"/>
    <property type="match status" value="1"/>
</dbReference>
<keyword evidence="5 8" id="KW-1133">Transmembrane helix</keyword>
<evidence type="ECO:0000256" key="6">
    <source>
        <dbReference type="ARBA" id="ARBA00023136"/>
    </source>
</evidence>
<evidence type="ECO:0000256" key="5">
    <source>
        <dbReference type="ARBA" id="ARBA00022989"/>
    </source>
</evidence>
<keyword evidence="3 8" id="KW-0808">Transferase</keyword>
<reference evidence="11" key="1">
    <citation type="submission" date="2025-08" db="UniProtKB">
        <authorList>
            <consortium name="RefSeq"/>
        </authorList>
    </citation>
    <scope>IDENTIFICATION</scope>
    <source>
        <tissue evidence="11">Fruit stalk</tissue>
    </source>
</reference>
<dbReference type="GO" id="GO:0005794">
    <property type="term" value="C:Golgi apparatus"/>
    <property type="evidence" value="ECO:0007669"/>
    <property type="project" value="TreeGrafter"/>
</dbReference>
<keyword evidence="10" id="KW-1185">Reference proteome</keyword>
<comment type="catalytic activity">
    <reaction evidence="8">
        <text>L-cysteinyl-[protein] + hexadecanoyl-CoA = S-hexadecanoyl-L-cysteinyl-[protein] + CoA</text>
        <dbReference type="Rhea" id="RHEA:36683"/>
        <dbReference type="Rhea" id="RHEA-COMP:10131"/>
        <dbReference type="Rhea" id="RHEA-COMP:11032"/>
        <dbReference type="ChEBI" id="CHEBI:29950"/>
        <dbReference type="ChEBI" id="CHEBI:57287"/>
        <dbReference type="ChEBI" id="CHEBI:57379"/>
        <dbReference type="ChEBI" id="CHEBI:74151"/>
        <dbReference type="EC" id="2.3.1.225"/>
    </reaction>
</comment>
<dbReference type="EC" id="2.3.1.225" evidence="8"/>
<dbReference type="PANTHER" id="PTHR22883:SF57">
    <property type="entry name" value="S-ACYLTRANSFERASE"/>
    <property type="match status" value="1"/>
</dbReference>
<feature type="transmembrane region" description="Helical" evidence="8">
    <location>
        <begin position="75"/>
        <end position="95"/>
    </location>
</feature>
<dbReference type="RefSeq" id="XP_022775876.1">
    <property type="nucleotide sequence ID" value="XM_022920141.1"/>
</dbReference>
<dbReference type="GO" id="GO:0006612">
    <property type="term" value="P:protein targeting to membrane"/>
    <property type="evidence" value="ECO:0007669"/>
    <property type="project" value="TreeGrafter"/>
</dbReference>
<feature type="domain" description="Palmitoyltransferase DHHC" evidence="9">
    <location>
        <begin position="162"/>
        <end position="288"/>
    </location>
</feature>
<dbReference type="Proteomes" id="UP000515121">
    <property type="component" value="Unplaced"/>
</dbReference>
<proteinExistence type="inferred from homology"/>
<evidence type="ECO:0000256" key="4">
    <source>
        <dbReference type="ARBA" id="ARBA00022692"/>
    </source>
</evidence>
<evidence type="ECO:0000256" key="1">
    <source>
        <dbReference type="ARBA" id="ARBA00004127"/>
    </source>
</evidence>
<dbReference type="InterPro" id="IPR039859">
    <property type="entry name" value="PFA4/ZDH16/20/ERF2-like"/>
</dbReference>
<feature type="transmembrane region" description="Helical" evidence="8">
    <location>
        <begin position="101"/>
        <end position="123"/>
    </location>
</feature>
<keyword evidence="4 8" id="KW-0812">Transmembrane</keyword>
<feature type="transmembrane region" description="Helical" evidence="8">
    <location>
        <begin position="208"/>
        <end position="232"/>
    </location>
</feature>
<dbReference type="InterPro" id="IPR001594">
    <property type="entry name" value="Palmitoyltrfase_DHHC"/>
</dbReference>